<dbReference type="CDD" id="cd00254">
    <property type="entry name" value="LT-like"/>
    <property type="match status" value="1"/>
</dbReference>
<dbReference type="EMBL" id="DF820455">
    <property type="protein sequence ID" value="GAK49366.1"/>
    <property type="molecule type" value="Genomic_DNA"/>
</dbReference>
<dbReference type="HOGENOM" id="CLU_065765_1_1_0"/>
<dbReference type="AlphaFoldDB" id="A0A0S6VW52"/>
<dbReference type="Pfam" id="PF13511">
    <property type="entry name" value="DUF4124"/>
    <property type="match status" value="1"/>
</dbReference>
<dbReference type="GO" id="GO:0016020">
    <property type="term" value="C:membrane"/>
    <property type="evidence" value="ECO:0007669"/>
    <property type="project" value="InterPro"/>
</dbReference>
<keyword evidence="6" id="KW-1185">Reference proteome</keyword>
<dbReference type="Proteomes" id="UP000030700">
    <property type="component" value="Unassembled WGS sequence"/>
</dbReference>
<keyword evidence="2" id="KW-1133">Transmembrane helix</keyword>
<evidence type="ECO:0000256" key="2">
    <source>
        <dbReference type="SAM" id="Phobius"/>
    </source>
</evidence>
<feature type="domain" description="Transglycosylase SLT" evidence="3">
    <location>
        <begin position="119"/>
        <end position="219"/>
    </location>
</feature>
<dbReference type="GO" id="GO:0008933">
    <property type="term" value="F:peptidoglycan lytic transglycosylase activity"/>
    <property type="evidence" value="ECO:0007669"/>
    <property type="project" value="InterPro"/>
</dbReference>
<dbReference type="Gene3D" id="1.10.530.10">
    <property type="match status" value="1"/>
</dbReference>
<dbReference type="SUPFAM" id="SSF53955">
    <property type="entry name" value="Lysozyme-like"/>
    <property type="match status" value="1"/>
</dbReference>
<feature type="transmembrane region" description="Helical" evidence="2">
    <location>
        <begin position="30"/>
        <end position="49"/>
    </location>
</feature>
<dbReference type="PANTHER" id="PTHR37423">
    <property type="entry name" value="SOLUBLE LYTIC MUREIN TRANSGLYCOSYLASE-RELATED"/>
    <property type="match status" value="1"/>
</dbReference>
<sequence>MFLPVKFLLTLLNTHSMVRGMTIHFHRIPYCWLIFTVLSALIGMIFPASGNAELYKYVKNGIVHYSNVPPGNQSYTVIGKSSVSALEVIEPKRRIIRGSSRSESSQSTSPSSSVPYLDLIQQIARAYDLNPELVKAVIKIESNFNPKAVSPKGAKGLMQLMPATAKRFGVDDVFDPEENIRGGAKYLAFLFDEFGEQNLDLVLAGYNAGEQAVHKYGKEIPPYQETQQYVKKVKAVFLARSRYRRTHVTSIYKYVGKDGVVSFTNIPRAN</sequence>
<dbReference type="InterPro" id="IPR023346">
    <property type="entry name" value="Lysozyme-like_dom_sf"/>
</dbReference>
<dbReference type="InterPro" id="IPR025392">
    <property type="entry name" value="DUF4124"/>
</dbReference>
<keyword evidence="2" id="KW-0812">Transmembrane</keyword>
<accession>A0A0S6VW52</accession>
<evidence type="ECO:0000259" key="3">
    <source>
        <dbReference type="Pfam" id="PF01464"/>
    </source>
</evidence>
<dbReference type="STRING" id="1499966.U14_00588"/>
<keyword evidence="2" id="KW-0472">Membrane</keyword>
<dbReference type="PROSITE" id="PS00922">
    <property type="entry name" value="TRANSGLYCOSYLASE"/>
    <property type="match status" value="1"/>
</dbReference>
<dbReference type="InterPro" id="IPR000189">
    <property type="entry name" value="Transglyc_AS"/>
</dbReference>
<reference evidence="5" key="1">
    <citation type="journal article" date="2015" name="PeerJ">
        <title>First genomic representation of candidate bacterial phylum KSB3 points to enhanced environmental sensing as a trigger of wastewater bulking.</title>
        <authorList>
            <person name="Sekiguchi Y."/>
            <person name="Ohashi A."/>
            <person name="Parks D.H."/>
            <person name="Yamauchi T."/>
            <person name="Tyson G.W."/>
            <person name="Hugenholtz P."/>
        </authorList>
    </citation>
    <scope>NUCLEOTIDE SEQUENCE [LARGE SCALE GENOMIC DNA]</scope>
</reference>
<evidence type="ECO:0000259" key="4">
    <source>
        <dbReference type="Pfam" id="PF13511"/>
    </source>
</evidence>
<feature type="domain" description="DUF4124" evidence="4">
    <location>
        <begin position="46"/>
        <end position="79"/>
    </location>
</feature>
<evidence type="ECO:0000256" key="1">
    <source>
        <dbReference type="ARBA" id="ARBA00007734"/>
    </source>
</evidence>
<gene>
    <name evidence="5" type="ORF">U14_00588</name>
</gene>
<dbReference type="InterPro" id="IPR008258">
    <property type="entry name" value="Transglycosylase_SLT_dom_1"/>
</dbReference>
<dbReference type="PANTHER" id="PTHR37423:SF2">
    <property type="entry name" value="MEMBRANE-BOUND LYTIC MUREIN TRANSGLYCOSYLASE C"/>
    <property type="match status" value="1"/>
</dbReference>
<name>A0A0S6VW52_9BACT</name>
<comment type="similarity">
    <text evidence="1">Belongs to the transglycosylase Slt family.</text>
</comment>
<protein>
    <submittedName>
        <fullName evidence="5">Soluble lytic murein transglycosylase and related regulatory protein, containing LysM/invasin domains</fullName>
    </submittedName>
</protein>
<evidence type="ECO:0000313" key="6">
    <source>
        <dbReference type="Proteomes" id="UP000030700"/>
    </source>
</evidence>
<dbReference type="Pfam" id="PF01464">
    <property type="entry name" value="SLT"/>
    <property type="match status" value="1"/>
</dbReference>
<evidence type="ECO:0000313" key="5">
    <source>
        <dbReference type="EMBL" id="GAK49366.1"/>
    </source>
</evidence>
<organism evidence="5">
    <name type="scientific">Candidatus Moduliflexus flocculans</name>
    <dbReference type="NCBI Taxonomy" id="1499966"/>
    <lineage>
        <taxon>Bacteria</taxon>
        <taxon>Candidatus Moduliflexota</taxon>
        <taxon>Candidatus Moduliflexia</taxon>
        <taxon>Candidatus Moduliflexales</taxon>
        <taxon>Candidatus Moduliflexaceae</taxon>
    </lineage>
</organism>
<proteinExistence type="inferred from homology"/>
<dbReference type="GO" id="GO:0000270">
    <property type="term" value="P:peptidoglycan metabolic process"/>
    <property type="evidence" value="ECO:0007669"/>
    <property type="project" value="InterPro"/>
</dbReference>